<gene>
    <name evidence="1" type="ORF">ACFOW1_09625</name>
</gene>
<evidence type="ECO:0000313" key="1">
    <source>
        <dbReference type="EMBL" id="MFC4232150.1"/>
    </source>
</evidence>
<dbReference type="Proteomes" id="UP001595906">
    <property type="component" value="Unassembled WGS sequence"/>
</dbReference>
<accession>A0ABV8PZA4</accession>
<name>A0ABV8PZA4_9BACT</name>
<dbReference type="RefSeq" id="WP_379013895.1">
    <property type="nucleotide sequence ID" value="NZ_JBHSDC010000018.1"/>
</dbReference>
<organism evidence="1 2">
    <name type="scientific">Parasediminibacterium paludis</name>
    <dbReference type="NCBI Taxonomy" id="908966"/>
    <lineage>
        <taxon>Bacteria</taxon>
        <taxon>Pseudomonadati</taxon>
        <taxon>Bacteroidota</taxon>
        <taxon>Chitinophagia</taxon>
        <taxon>Chitinophagales</taxon>
        <taxon>Chitinophagaceae</taxon>
        <taxon>Parasediminibacterium</taxon>
    </lineage>
</organism>
<keyword evidence="2" id="KW-1185">Reference proteome</keyword>
<protein>
    <submittedName>
        <fullName evidence="1">Uncharacterized protein</fullName>
    </submittedName>
</protein>
<dbReference type="EMBL" id="JBHSDC010000018">
    <property type="protein sequence ID" value="MFC4232150.1"/>
    <property type="molecule type" value="Genomic_DNA"/>
</dbReference>
<reference evidence="2" key="1">
    <citation type="journal article" date="2019" name="Int. J. Syst. Evol. Microbiol.">
        <title>The Global Catalogue of Microorganisms (GCM) 10K type strain sequencing project: providing services to taxonomists for standard genome sequencing and annotation.</title>
        <authorList>
            <consortium name="The Broad Institute Genomics Platform"/>
            <consortium name="The Broad Institute Genome Sequencing Center for Infectious Disease"/>
            <person name="Wu L."/>
            <person name="Ma J."/>
        </authorList>
    </citation>
    <scope>NUCLEOTIDE SEQUENCE [LARGE SCALE GENOMIC DNA]</scope>
    <source>
        <strain evidence="2">CECT 8010</strain>
    </source>
</reference>
<proteinExistence type="predicted"/>
<evidence type="ECO:0000313" key="2">
    <source>
        <dbReference type="Proteomes" id="UP001595906"/>
    </source>
</evidence>
<comment type="caution">
    <text evidence="1">The sequence shown here is derived from an EMBL/GenBank/DDBJ whole genome shotgun (WGS) entry which is preliminary data.</text>
</comment>
<sequence length="122" mass="14694">MPKVQLEIYVLQRHRIAKKVLTHLKQKFPGIKLHKWYRADKWDNVDRWTATIEVEEQKNRPSYIMKMVQDEVDQLIPQNDYIFCDSDDRKLPVLLFGIVPVLAVDVYDYTRTLYYLNPFKHA</sequence>